<dbReference type="RefSeq" id="WP_208674690.1">
    <property type="nucleotide sequence ID" value="NZ_CP070380.1"/>
</dbReference>
<dbReference type="Gene3D" id="3.20.20.120">
    <property type="entry name" value="Enolase-like C-terminal domain"/>
    <property type="match status" value="1"/>
</dbReference>
<feature type="domain" description="Mandelate racemase/muconate lactonizing enzyme C-terminal" evidence="1">
    <location>
        <begin position="143"/>
        <end position="237"/>
    </location>
</feature>
<dbReference type="Proteomes" id="UP001172687">
    <property type="component" value="Unassembled WGS sequence"/>
</dbReference>
<protein>
    <submittedName>
        <fullName evidence="2">Enolase C-terminal domain-like protein</fullName>
    </submittedName>
</protein>
<dbReference type="InterPro" id="IPR013341">
    <property type="entry name" value="Mandelate_racemase_N_dom"/>
</dbReference>
<evidence type="ECO:0000313" key="2">
    <source>
        <dbReference type="EMBL" id="MDN4516555.1"/>
    </source>
</evidence>
<dbReference type="SUPFAM" id="SSF51604">
    <property type="entry name" value="Enolase C-terminal domain-like"/>
    <property type="match status" value="1"/>
</dbReference>
<name>A0ABT8H714_MYCAO</name>
<comment type="caution">
    <text evidence="2">The sequence shown here is derived from an EMBL/GenBank/DDBJ whole genome shotgun (WGS) entry which is preliminary data.</text>
</comment>
<dbReference type="InterPro" id="IPR034593">
    <property type="entry name" value="DgoD-like"/>
</dbReference>
<accession>A0ABT8H714</accession>
<dbReference type="SUPFAM" id="SSF54826">
    <property type="entry name" value="Enolase N-terminal domain-like"/>
    <property type="match status" value="1"/>
</dbReference>
<dbReference type="InterPro" id="IPR013342">
    <property type="entry name" value="Mandelate_racemase_C"/>
</dbReference>
<dbReference type="SMART" id="SM00922">
    <property type="entry name" value="MR_MLE"/>
    <property type="match status" value="1"/>
</dbReference>
<dbReference type="EMBL" id="JAUHTC010000007">
    <property type="protein sequence ID" value="MDN4516555.1"/>
    <property type="molecule type" value="Genomic_DNA"/>
</dbReference>
<reference evidence="2" key="1">
    <citation type="submission" date="2023-07" db="EMBL/GenBank/DDBJ databases">
        <title>Degradation of tert-butanol by M. austroafricanum TBA100.</title>
        <authorList>
            <person name="Helbich S."/>
            <person name="Vainshtein Y."/>
        </authorList>
    </citation>
    <scope>NUCLEOTIDE SEQUENCE</scope>
    <source>
        <strain evidence="2">TBA100</strain>
    </source>
</reference>
<evidence type="ECO:0000313" key="3">
    <source>
        <dbReference type="Proteomes" id="UP001172687"/>
    </source>
</evidence>
<dbReference type="Pfam" id="PF13378">
    <property type="entry name" value="MR_MLE_C"/>
    <property type="match status" value="1"/>
</dbReference>
<proteinExistence type="predicted"/>
<dbReference type="InterPro" id="IPR036849">
    <property type="entry name" value="Enolase-like_C_sf"/>
</dbReference>
<dbReference type="InterPro" id="IPR029017">
    <property type="entry name" value="Enolase-like_N"/>
</dbReference>
<organism evidence="2 3">
    <name type="scientific">Mycolicibacterium austroafricanum</name>
    <name type="common">Mycobacterium austroafricanum</name>
    <dbReference type="NCBI Taxonomy" id="39687"/>
    <lineage>
        <taxon>Bacteria</taxon>
        <taxon>Bacillati</taxon>
        <taxon>Actinomycetota</taxon>
        <taxon>Actinomycetes</taxon>
        <taxon>Mycobacteriales</taxon>
        <taxon>Mycobacteriaceae</taxon>
        <taxon>Mycolicibacterium</taxon>
    </lineage>
</organism>
<gene>
    <name evidence="2" type="ORF">QYF68_01785</name>
</gene>
<dbReference type="Pfam" id="PF02746">
    <property type="entry name" value="MR_MLE_N"/>
    <property type="match status" value="1"/>
</dbReference>
<sequence>MSAICRIEAWALGPEVERFRYTSRSDEVFTTTTLVRITDADGLTGVGAYDSDTFGMWDRGPIETLRPLLPRLLGMEADDRDGVYALVSEDNTSAFPPAVRSTIDTALWDLASRRRGVPLREMLAGGPTPTSLPGYASVPLLDDEAAYRTALAGFAESGYTAVKLHAWGIPERDAKLLRALRPAFPALVLMFDAEGRYDLDGARMVAAACADVGARWFEAPIPDFDVPGYRVLREEFPSVPILPAGDAIWQPDLLTTVLLLEPFSAVRFDVSFVGGPTPAVRMIRAAEKAGLDVELISYGHTVIQAADLQVALAFGRTTYFEQAVPVEPFEHGVRTVLRTGTDGHVHAPAGPGLGIDIDEAALERIAFDRLVLNNMRS</sequence>
<dbReference type="SFLD" id="SFLDS00001">
    <property type="entry name" value="Enolase"/>
    <property type="match status" value="1"/>
</dbReference>
<keyword evidence="3" id="KW-1185">Reference proteome</keyword>
<dbReference type="Gene3D" id="3.30.390.10">
    <property type="entry name" value="Enolase-like, N-terminal domain"/>
    <property type="match status" value="1"/>
</dbReference>
<dbReference type="InterPro" id="IPR029065">
    <property type="entry name" value="Enolase_C-like"/>
</dbReference>
<dbReference type="PANTHER" id="PTHR48080">
    <property type="entry name" value="D-GALACTONATE DEHYDRATASE-RELATED"/>
    <property type="match status" value="1"/>
</dbReference>
<evidence type="ECO:0000259" key="1">
    <source>
        <dbReference type="SMART" id="SM00922"/>
    </source>
</evidence>